<dbReference type="EMBL" id="JAJEQR010000088">
    <property type="protein sequence ID" value="MCC2232687.1"/>
    <property type="molecule type" value="Genomic_DNA"/>
</dbReference>
<dbReference type="GO" id="GO:0016783">
    <property type="term" value="F:sulfurtransferase activity"/>
    <property type="evidence" value="ECO:0007669"/>
    <property type="project" value="InterPro"/>
</dbReference>
<dbReference type="Gene3D" id="3.40.50.620">
    <property type="entry name" value="HUPs"/>
    <property type="match status" value="1"/>
</dbReference>
<keyword evidence="3" id="KW-1185">Reference proteome</keyword>
<gene>
    <name evidence="2" type="primary">larE</name>
    <name evidence="2" type="ORF">LKD81_17115</name>
</gene>
<comment type="caution">
    <text evidence="2">The sequence shown here is derived from an EMBL/GenBank/DDBJ whole genome shotgun (WGS) entry which is preliminary data.</text>
</comment>
<sequence>MIHDFTLIQKQNRLEEILREMGSTAVAYSSGVDSTYLLYEAHKVLGERAFAVTAVSCFFPQRESEEAENFCRSRGIRHLILTIDELENPGIRQNPQNRCYLCKSALFSHLKQTAADEGTAFVSEGSNLDDLGDYRPGLKALAELGIRSPLREAGLTKTEIRALSQEAELPTWSKPSFACLASRFVYGETITKEKLAMVEAAEEYLISLGFHQLRVRIHGDMARIELEPDAMKRVFKDNMAEQIDHKLRELGFSYVSLDLRGYRMGSMNAGIEELR</sequence>
<dbReference type="SUPFAM" id="SSF52402">
    <property type="entry name" value="Adenine nucleotide alpha hydrolases-like"/>
    <property type="match status" value="1"/>
</dbReference>
<dbReference type="NCBIfam" id="TIGR00268">
    <property type="entry name" value="ATP-dependent sacrificial sulfur transferase LarE"/>
    <property type="match status" value="1"/>
</dbReference>
<dbReference type="PIRSF" id="PIRSF006661">
    <property type="entry name" value="PP-lp_UCP006661"/>
    <property type="match status" value="1"/>
</dbReference>
<dbReference type="PANTHER" id="PTHR43169:SF2">
    <property type="entry name" value="NAD_GMP SYNTHASE DOMAIN-CONTAINING PROTEIN"/>
    <property type="match status" value="1"/>
</dbReference>
<evidence type="ECO:0000313" key="3">
    <source>
        <dbReference type="Proteomes" id="UP001198182"/>
    </source>
</evidence>
<feature type="active site" description="Nucleophile and sulfur donor" evidence="1">
    <location>
        <position position="179"/>
    </location>
</feature>
<dbReference type="InterPro" id="IPR005232">
    <property type="entry name" value="LarE"/>
</dbReference>
<keyword evidence="2" id="KW-0808">Transferase</keyword>
<evidence type="ECO:0000256" key="1">
    <source>
        <dbReference type="PIRSR" id="PIRSR006661-1"/>
    </source>
</evidence>
<accession>A0AAE3JH43</accession>
<reference evidence="2" key="1">
    <citation type="submission" date="2021-10" db="EMBL/GenBank/DDBJ databases">
        <title>Anaerobic single-cell dispensing facilitates the cultivation of human gut bacteria.</title>
        <authorList>
            <person name="Afrizal A."/>
        </authorList>
    </citation>
    <scope>NUCLEOTIDE SEQUENCE</scope>
    <source>
        <strain evidence="2">CLA-AA-H215</strain>
    </source>
</reference>
<organism evidence="2 3">
    <name type="scientific">Hominifimenecus microfluidus</name>
    <dbReference type="NCBI Taxonomy" id="2885348"/>
    <lineage>
        <taxon>Bacteria</taxon>
        <taxon>Bacillati</taxon>
        <taxon>Bacillota</taxon>
        <taxon>Clostridia</taxon>
        <taxon>Lachnospirales</taxon>
        <taxon>Lachnospiraceae</taxon>
        <taxon>Hominifimenecus</taxon>
    </lineage>
</organism>
<evidence type="ECO:0000313" key="2">
    <source>
        <dbReference type="EMBL" id="MCC2232687.1"/>
    </source>
</evidence>
<dbReference type="CDD" id="cd01990">
    <property type="entry name" value="LarE-like"/>
    <property type="match status" value="1"/>
</dbReference>
<dbReference type="PANTHER" id="PTHR43169">
    <property type="entry name" value="EXSB FAMILY PROTEIN"/>
    <property type="match status" value="1"/>
</dbReference>
<proteinExistence type="predicted"/>
<name>A0AAE3JH43_9FIRM</name>
<protein>
    <submittedName>
        <fullName evidence="2">ATP-dependent sacrificial sulfur transferase LarE</fullName>
    </submittedName>
</protein>
<dbReference type="RefSeq" id="WP_308455074.1">
    <property type="nucleotide sequence ID" value="NZ_JAJEQR010000088.1"/>
</dbReference>
<dbReference type="Proteomes" id="UP001198182">
    <property type="component" value="Unassembled WGS sequence"/>
</dbReference>
<dbReference type="InterPro" id="IPR014729">
    <property type="entry name" value="Rossmann-like_a/b/a_fold"/>
</dbReference>
<dbReference type="AlphaFoldDB" id="A0AAE3JH43"/>
<dbReference type="InterPro" id="IPR052188">
    <property type="entry name" value="Ni-pincer_cofactor_biosynth"/>
</dbReference>